<feature type="signal peptide" evidence="1">
    <location>
        <begin position="1"/>
        <end position="22"/>
    </location>
</feature>
<keyword evidence="3" id="KW-1185">Reference proteome</keyword>
<dbReference type="EMBL" id="BQNB010016484">
    <property type="protein sequence ID" value="GJT52305.1"/>
    <property type="molecule type" value="Genomic_DNA"/>
</dbReference>
<protein>
    <submittedName>
        <fullName evidence="2">Uncharacterized protein</fullName>
    </submittedName>
</protein>
<evidence type="ECO:0000313" key="2">
    <source>
        <dbReference type="EMBL" id="GJT52305.1"/>
    </source>
</evidence>
<comment type="caution">
    <text evidence="2">The sequence shown here is derived from an EMBL/GenBank/DDBJ whole genome shotgun (WGS) entry which is preliminary data.</text>
</comment>
<reference evidence="2" key="2">
    <citation type="submission" date="2022-01" db="EMBL/GenBank/DDBJ databases">
        <authorList>
            <person name="Yamashiro T."/>
            <person name="Shiraishi A."/>
            <person name="Satake H."/>
            <person name="Nakayama K."/>
        </authorList>
    </citation>
    <scope>NUCLEOTIDE SEQUENCE</scope>
</reference>
<evidence type="ECO:0000256" key="1">
    <source>
        <dbReference type="SAM" id="SignalP"/>
    </source>
</evidence>
<keyword evidence="1" id="KW-0732">Signal</keyword>
<gene>
    <name evidence="2" type="ORF">Tco_0978462</name>
</gene>
<reference evidence="2" key="1">
    <citation type="journal article" date="2022" name="Int. J. Mol. Sci.">
        <title>Draft Genome of Tanacetum Coccineum: Genomic Comparison of Closely Related Tanacetum-Family Plants.</title>
        <authorList>
            <person name="Yamashiro T."/>
            <person name="Shiraishi A."/>
            <person name="Nakayama K."/>
            <person name="Satake H."/>
        </authorList>
    </citation>
    <scope>NUCLEOTIDE SEQUENCE</scope>
</reference>
<evidence type="ECO:0000313" key="3">
    <source>
        <dbReference type="Proteomes" id="UP001151760"/>
    </source>
</evidence>
<sequence length="242" mass="26641">MSSKLLAFTPFFLLVFSLAVTGATVKRQKTVTDTYNKVVSEVGNKLRAGGVAATYIGSFIDSKQTQKSAGNLQYTSVVYLHSAADRDDSRWCFKKVQVSSAKLSDANGISTLIAKSFRGPELDEGLKVLSSMGQKEDNLENKLARHYTKNWFTTSTKQESTSKDVVTSATESKPATVYTLTKPQWLGAVDKKETKKPQEVPKVEEEADEFRKQFGETGRFKPGNSDSVELSFAGVDIVQKDV</sequence>
<dbReference type="Proteomes" id="UP001151760">
    <property type="component" value="Unassembled WGS sequence"/>
</dbReference>
<proteinExistence type="predicted"/>
<feature type="chain" id="PRO_5046259724" evidence="1">
    <location>
        <begin position="23"/>
        <end position="242"/>
    </location>
</feature>
<organism evidence="2 3">
    <name type="scientific">Tanacetum coccineum</name>
    <dbReference type="NCBI Taxonomy" id="301880"/>
    <lineage>
        <taxon>Eukaryota</taxon>
        <taxon>Viridiplantae</taxon>
        <taxon>Streptophyta</taxon>
        <taxon>Embryophyta</taxon>
        <taxon>Tracheophyta</taxon>
        <taxon>Spermatophyta</taxon>
        <taxon>Magnoliopsida</taxon>
        <taxon>eudicotyledons</taxon>
        <taxon>Gunneridae</taxon>
        <taxon>Pentapetalae</taxon>
        <taxon>asterids</taxon>
        <taxon>campanulids</taxon>
        <taxon>Asterales</taxon>
        <taxon>Asteraceae</taxon>
        <taxon>Asteroideae</taxon>
        <taxon>Anthemideae</taxon>
        <taxon>Anthemidinae</taxon>
        <taxon>Tanacetum</taxon>
    </lineage>
</organism>
<name>A0ABQ5EN43_9ASTR</name>
<accession>A0ABQ5EN43</accession>